<dbReference type="AlphaFoldDB" id="A0A7K1GLS9"/>
<feature type="transmembrane region" description="Helical" evidence="1">
    <location>
        <begin position="41"/>
        <end position="62"/>
    </location>
</feature>
<gene>
    <name evidence="2" type="ORF">GJV77_04515</name>
</gene>
<feature type="transmembrane region" description="Helical" evidence="1">
    <location>
        <begin position="7"/>
        <end position="26"/>
    </location>
</feature>
<keyword evidence="3" id="KW-1185">Reference proteome</keyword>
<proteinExistence type="predicted"/>
<comment type="caution">
    <text evidence="2">The sequence shown here is derived from an EMBL/GenBank/DDBJ whole genome shotgun (WGS) entry which is preliminary data.</text>
</comment>
<dbReference type="EMBL" id="WMJY01000007">
    <property type="protein sequence ID" value="MTH29184.1"/>
    <property type="molecule type" value="Genomic_DNA"/>
</dbReference>
<evidence type="ECO:0000313" key="2">
    <source>
        <dbReference type="EMBL" id="MTH29184.1"/>
    </source>
</evidence>
<name>A0A7K1GLS9_9FLAO</name>
<keyword evidence="1" id="KW-0472">Membrane</keyword>
<evidence type="ECO:0000256" key="1">
    <source>
        <dbReference type="SAM" id="Phobius"/>
    </source>
</evidence>
<keyword evidence="1" id="KW-1133">Transmembrane helix</keyword>
<sequence>MNKLSKFIVVVLAIIGSLFISIYWRIGLIDVEVLPMEISDIHVFLSVLFQLELSILFVGILLRLFVVRFQFAIAQVFHLFLLIWFRDYGFCVVLYLTLSFLIATIIFRLLVMYIQFTFYRSQ</sequence>
<accession>A0A7K1GLS9</accession>
<evidence type="ECO:0000313" key="3">
    <source>
        <dbReference type="Proteomes" id="UP000488936"/>
    </source>
</evidence>
<dbReference type="Proteomes" id="UP000488936">
    <property type="component" value="Unassembled WGS sequence"/>
</dbReference>
<keyword evidence="1" id="KW-0812">Transmembrane</keyword>
<protein>
    <submittedName>
        <fullName evidence="2">Uncharacterized protein</fullName>
    </submittedName>
</protein>
<feature type="transmembrane region" description="Helical" evidence="1">
    <location>
        <begin position="92"/>
        <end position="114"/>
    </location>
</feature>
<reference evidence="2 3" key="1">
    <citation type="journal article" date="2006" name="Int. J. Syst. Evol. Microbiol.">
        <title>Myroides pelagicus sp. nov., isolated from seawater in Thailand.</title>
        <authorList>
            <person name="Yoon J."/>
            <person name="Maneerat S."/>
            <person name="Kawai F."/>
            <person name="Yokota A."/>
        </authorList>
    </citation>
    <scope>NUCLEOTIDE SEQUENCE [LARGE SCALE GENOMIC DNA]</scope>
    <source>
        <strain evidence="2 3">SM1T</strain>
    </source>
</reference>
<organism evidence="2 3">
    <name type="scientific">Myroides pelagicus</name>
    <dbReference type="NCBI Taxonomy" id="270914"/>
    <lineage>
        <taxon>Bacteria</taxon>
        <taxon>Pseudomonadati</taxon>
        <taxon>Bacteroidota</taxon>
        <taxon>Flavobacteriia</taxon>
        <taxon>Flavobacteriales</taxon>
        <taxon>Flavobacteriaceae</taxon>
        <taxon>Myroides</taxon>
    </lineage>
</organism>
<dbReference type="RefSeq" id="WP_155035165.1">
    <property type="nucleotide sequence ID" value="NZ_JAYMMG010000014.1"/>
</dbReference>